<comment type="caution">
    <text evidence="1">The sequence shown here is derived from an EMBL/GenBank/DDBJ whole genome shotgun (WGS) entry which is preliminary data.</text>
</comment>
<dbReference type="Proteomes" id="UP000265520">
    <property type="component" value="Unassembled WGS sequence"/>
</dbReference>
<sequence length="72" mass="8557">RSINDVVEGVDSVADRLAYLAKKRCWEMFLRRALSSMLEGWWEKVVVVLSEGLRHMRLGEERISCEVLWERY</sequence>
<keyword evidence="2" id="KW-1185">Reference proteome</keyword>
<protein>
    <submittedName>
        <fullName evidence="1">Uncharacterized protein</fullName>
    </submittedName>
</protein>
<evidence type="ECO:0000313" key="2">
    <source>
        <dbReference type="Proteomes" id="UP000265520"/>
    </source>
</evidence>
<evidence type="ECO:0000313" key="1">
    <source>
        <dbReference type="EMBL" id="MCI65161.1"/>
    </source>
</evidence>
<dbReference type="EMBL" id="LXQA010670727">
    <property type="protein sequence ID" value="MCI65161.1"/>
    <property type="molecule type" value="Genomic_DNA"/>
</dbReference>
<dbReference type="AlphaFoldDB" id="A0A392TVF3"/>
<name>A0A392TVF3_9FABA</name>
<organism evidence="1 2">
    <name type="scientific">Trifolium medium</name>
    <dbReference type="NCBI Taxonomy" id="97028"/>
    <lineage>
        <taxon>Eukaryota</taxon>
        <taxon>Viridiplantae</taxon>
        <taxon>Streptophyta</taxon>
        <taxon>Embryophyta</taxon>
        <taxon>Tracheophyta</taxon>
        <taxon>Spermatophyta</taxon>
        <taxon>Magnoliopsida</taxon>
        <taxon>eudicotyledons</taxon>
        <taxon>Gunneridae</taxon>
        <taxon>Pentapetalae</taxon>
        <taxon>rosids</taxon>
        <taxon>fabids</taxon>
        <taxon>Fabales</taxon>
        <taxon>Fabaceae</taxon>
        <taxon>Papilionoideae</taxon>
        <taxon>50 kb inversion clade</taxon>
        <taxon>NPAAA clade</taxon>
        <taxon>Hologalegina</taxon>
        <taxon>IRL clade</taxon>
        <taxon>Trifolieae</taxon>
        <taxon>Trifolium</taxon>
    </lineage>
</organism>
<feature type="non-terminal residue" evidence="1">
    <location>
        <position position="1"/>
    </location>
</feature>
<reference evidence="1 2" key="1">
    <citation type="journal article" date="2018" name="Front. Plant Sci.">
        <title>Red Clover (Trifolium pratense) and Zigzag Clover (T. medium) - A Picture of Genomic Similarities and Differences.</title>
        <authorList>
            <person name="Dluhosova J."/>
            <person name="Istvanek J."/>
            <person name="Nedelnik J."/>
            <person name="Repkova J."/>
        </authorList>
    </citation>
    <scope>NUCLEOTIDE SEQUENCE [LARGE SCALE GENOMIC DNA]</scope>
    <source>
        <strain evidence="2">cv. 10/8</strain>
        <tissue evidence="1">Leaf</tissue>
    </source>
</reference>
<proteinExistence type="predicted"/>
<accession>A0A392TVF3</accession>